<dbReference type="AlphaFoldDB" id="A0A0W0WBI4"/>
<keyword evidence="2" id="KW-1185">Reference proteome</keyword>
<reference evidence="1 2" key="1">
    <citation type="submission" date="2015-11" db="EMBL/GenBank/DDBJ databases">
        <title>Genomic analysis of 38 Legionella species identifies large and diverse effector repertoires.</title>
        <authorList>
            <person name="Burstein D."/>
            <person name="Amaro F."/>
            <person name="Zusman T."/>
            <person name="Lifshitz Z."/>
            <person name="Cohen O."/>
            <person name="Gilbert J.A."/>
            <person name="Pupko T."/>
            <person name="Shuman H.A."/>
            <person name="Segal G."/>
        </authorList>
    </citation>
    <scope>NUCLEOTIDE SEQUENCE [LARGE SCALE GENOMIC DNA]</scope>
    <source>
        <strain evidence="1 2">PX-1-G2-E2</strain>
    </source>
</reference>
<dbReference type="Proteomes" id="UP000054908">
    <property type="component" value="Unassembled WGS sequence"/>
</dbReference>
<protein>
    <submittedName>
        <fullName evidence="1">Uncharacterized protein</fullName>
    </submittedName>
</protein>
<dbReference type="STRING" id="466.Lmac_0868"/>
<name>A0A0W0WBI4_9GAMM</name>
<dbReference type="PATRIC" id="fig|466.6.peg.927"/>
<evidence type="ECO:0000313" key="2">
    <source>
        <dbReference type="Proteomes" id="UP000054908"/>
    </source>
</evidence>
<organism evidence="1 2">
    <name type="scientific">Legionella maceachernii</name>
    <dbReference type="NCBI Taxonomy" id="466"/>
    <lineage>
        <taxon>Bacteria</taxon>
        <taxon>Pseudomonadati</taxon>
        <taxon>Pseudomonadota</taxon>
        <taxon>Gammaproteobacteria</taxon>
        <taxon>Legionellales</taxon>
        <taxon>Legionellaceae</taxon>
        <taxon>Legionella</taxon>
    </lineage>
</organism>
<sequence length="107" mass="11673">MDKIRCPNCRGMKQVAKLGGMMGDCNLCLGTGSVTEKSKPTIVEAVEPINDVVKRVADCVPTTTLELKENEGLPTDKQLAEIQAIQAGKETQTKVDPKRAIYKRKKA</sequence>
<gene>
    <name evidence="1" type="ORF">Lmac_0868</name>
</gene>
<accession>A0A0W0WBI4</accession>
<dbReference type="RefSeq" id="WP_058451678.1">
    <property type="nucleotide sequence ID" value="NZ_CAAAIB010000015.1"/>
</dbReference>
<dbReference type="EMBL" id="LNYL01000022">
    <property type="protein sequence ID" value="KTD29693.1"/>
    <property type="molecule type" value="Genomic_DNA"/>
</dbReference>
<evidence type="ECO:0000313" key="1">
    <source>
        <dbReference type="EMBL" id="KTD29693.1"/>
    </source>
</evidence>
<comment type="caution">
    <text evidence="1">The sequence shown here is derived from an EMBL/GenBank/DDBJ whole genome shotgun (WGS) entry which is preliminary data.</text>
</comment>
<proteinExistence type="predicted"/>